<organism evidence="1 2">
    <name type="scientific">Pneumocystis oryctolagi</name>
    <dbReference type="NCBI Taxonomy" id="42067"/>
    <lineage>
        <taxon>Eukaryota</taxon>
        <taxon>Fungi</taxon>
        <taxon>Dikarya</taxon>
        <taxon>Ascomycota</taxon>
        <taxon>Taphrinomycotina</taxon>
        <taxon>Pneumocystomycetes</taxon>
        <taxon>Pneumocystaceae</taxon>
        <taxon>Pneumocystis</taxon>
    </lineage>
</organism>
<sequence>MEHLEQFSTKSGVQEAVFGEKEAQLMNNVSKKGYERSAGHVVAKEACETVSGVSQTVSLVEGGGSRAKKKKKKRTKQKLVEDSGSMSAHLESCCGAGDFPLSECKQARESRFLNEPEYDPASPNLSFPLHREPPLTASFSSSSNLLGPIEKKTLSRKKKKKKKTVIGDSYHSPIASDGAVHPPPQYRMASRKQKDQIWNISTHEERERIKEFWLQLGEEERRGLVKIEKEAVLRKMKEQQKHSCSCSVCDRKRIAIEEELEVLYDAYYEELEQYANQQQKFSSLSLLRKNSLSGRPEDLEDSEGMLDSDGDYDESILSEGVDPRFDFFNFGNSLTVKGGILTVADDLLKNDGKKFIEMMEQLAERRIQREEEAVMEIETTEFDSDDEDYDEESDDEMNTLDEEQRIEEGRKMFQIFAARMFEQRVLTAYREKVAEERQQRLLEELEEENRLKEERELKKAKEKERKKDKKKLQKQLKDQEKARKEAERLAEENALRAEEEKRLEEAKKKKEELRLKREIEKKALEEEKQRQIQDKEKEHEKEKKRKEAEKERYKKELNAKKEKEVKEVKETQNKLRNPKEKNENEQIVLENIQNNITFVNQSPQTKNQDSFYGITELIKETRSPVSSSLNSSSVLSLKTEHESDNSLSSSSLVFSQSSIGLQNTSQKSPHISSSSSNFTLQHPPGFDTTPNQNFSSTHSTYQPLTSPHSIINSVSTGIFSSTSTISNQQYDYSLSPLKLFKTVSNNYKNETSSFSTSLNNYHSLPITPTTAFPRPFHHIEDKDHNNTTKIHETRSKVLDDNTVRIVPGSSTKPIKRPSPIQRPSGTTSYKDESRKTPTINELSEVMGSKALLDDDDSDSIIPNHINDIPRGLSARSKPVFQRNSPFLDSINLNRHVLNSQESQHRNTSDQSWLSGLLDFRFPDIWSSNTNWNNQYCINLNLLRQRCKLICLRLDEQYGSKTRLFLVDQVLNLYNDLFSDTPVQTKQILDACAISGNSQNGGGFFTCKVEGQHVMIRYDDVLDQTSCKFGFSGFPTMCVFRLDLSEDEMFYTLNSSFCKEIDLEKAVLYEEKSSTKTSLLTCRHTMMSFRSSQCSSVECADYYSILSPKSSCILQDKIPLIESDFRSHELRKRQEVASEILDTERSYLGGLYFILNYFVNPILDSLSTPTPILSRARISDIFSNFIDILNLNTELLRMLEERLDPFNTGTVCHWDPENDCLGDIFLQMGPFMKMYSIYCRNFSSALGAIEHEFKDNSVFNAFMMNPELKKVCNGLDLQSRLLSIVQRIPRYKLLIYELLRYTDKNHKDYETLSKAFCIIEEVVLLMDKTIKQHENWMMMLRIQRSLFNLDEPLLSIPSRYFIKQGFVYKFCRRNRQKKKLFLFSDCLIYATPVTFLNISEETFYYFNFRMSLDTLYIDDRSYVTKGINNAWKISNSSKTLSVCCNSQKEKEEWMAIIESTKKEYLIAKKTFRVICCKNTRDLIKSSQRYLFTVRKKKFLFLFVKVNTGSSYKILRACDLCYFSKVSKANNDQENIDESLLNLNISETIVSQKESLFDRNLPTINKTSMPIIRSIRVKAYGEIIKIMFESMHPGCVMGRSILYHFNLYKALCLRYFMNFTSSLLIRAKETLIIWSYNFTKTEDLIILIFKQNL</sequence>
<comment type="caution">
    <text evidence="1">The sequence shown here is derived from an EMBL/GenBank/DDBJ whole genome shotgun (WGS) entry which is preliminary data.</text>
</comment>
<dbReference type="Proteomes" id="UP000768646">
    <property type="component" value="Unassembled WGS sequence"/>
</dbReference>
<gene>
    <name evidence="1" type="ORF">PORY_001401</name>
</gene>
<accession>A0ACB7CCF3</accession>
<name>A0ACB7CCF3_9ASCO</name>
<reference evidence="1 2" key="1">
    <citation type="journal article" date="2021" name="Commun. Biol.">
        <title>Genomic insights into the host specific adaptation of the Pneumocystis genus.</title>
        <authorList>
            <person name="Cisse O.H."/>
            <person name="Ma L."/>
            <person name="Dekker J.P."/>
            <person name="Khil P.P."/>
            <person name="Youn J.-H."/>
            <person name="Brenchley J.M."/>
            <person name="Blair R."/>
            <person name="Pahar B."/>
            <person name="Chabe M."/>
            <person name="Van Rompay K.K.A."/>
            <person name="Keesler R."/>
            <person name="Sukura A."/>
            <person name="Hirsch V."/>
            <person name="Kutty G."/>
            <person name="Liu Y."/>
            <person name="Peng L."/>
            <person name="Chen J."/>
            <person name="Song J."/>
            <person name="Weissenbacher-Lang C."/>
            <person name="Xu J."/>
            <person name="Upham N.S."/>
            <person name="Stajich J.E."/>
            <person name="Cuomo C.A."/>
            <person name="Cushion M.T."/>
            <person name="Kovacs J.A."/>
        </authorList>
    </citation>
    <scope>NUCLEOTIDE SEQUENCE [LARGE SCALE GENOMIC DNA]</scope>
    <source>
        <strain evidence="1 2">RABM</strain>
    </source>
</reference>
<dbReference type="EMBL" id="JABTEG010000004">
    <property type="protein sequence ID" value="KAG4305231.1"/>
    <property type="molecule type" value="Genomic_DNA"/>
</dbReference>
<protein>
    <submittedName>
        <fullName evidence="1">Uncharacterized protein</fullName>
    </submittedName>
</protein>
<keyword evidence="2" id="KW-1185">Reference proteome</keyword>
<evidence type="ECO:0000313" key="2">
    <source>
        <dbReference type="Proteomes" id="UP000768646"/>
    </source>
</evidence>
<proteinExistence type="predicted"/>
<evidence type="ECO:0000313" key="1">
    <source>
        <dbReference type="EMBL" id="KAG4305231.1"/>
    </source>
</evidence>